<organism evidence="1">
    <name type="scientific">virus sp. ctQ5V6</name>
    <dbReference type="NCBI Taxonomy" id="2825815"/>
    <lineage>
        <taxon>Viruses</taxon>
    </lineage>
</organism>
<reference evidence="1" key="1">
    <citation type="journal article" date="2021" name="Proc. Natl. Acad. Sci. U.S.A.">
        <title>A Catalog of Tens of Thousands of Viruses from Human Metagenomes Reveals Hidden Associations with Chronic Diseases.</title>
        <authorList>
            <person name="Tisza M.J."/>
            <person name="Buck C.B."/>
        </authorList>
    </citation>
    <scope>NUCLEOTIDE SEQUENCE</scope>
    <source>
        <strain evidence="1">CtQ5V6</strain>
    </source>
</reference>
<dbReference type="EMBL" id="BK059134">
    <property type="protein sequence ID" value="DAE33446.1"/>
    <property type="molecule type" value="Genomic_DNA"/>
</dbReference>
<evidence type="ECO:0000313" key="1">
    <source>
        <dbReference type="EMBL" id="DAE33446.1"/>
    </source>
</evidence>
<sequence>MSNALRRKKKPTFFTKKDTTIIGRNDFETRNTQRVVFKSYKDYLVIGYIILHDKFGFGQKRMARLEQTVNAYSEASVDDSNMKGTSLAFMLKEKYDLDVTSIVNRVPQSQLMRLYAWKGHCVEREAYRLSSASMFNYLALTLTALKKMFKFTRGQLQEFSDKFVDYIDTLANYKQFQLTIPMIAESLADEIKFVCDLEA</sequence>
<proteinExistence type="predicted"/>
<accession>A0A8S5RQ73</accession>
<protein>
    <submittedName>
        <fullName evidence="1">Uncharacterized protein</fullName>
    </submittedName>
</protein>
<name>A0A8S5RQ73_9VIRU</name>